<feature type="domain" description="Fibronectin type-III" evidence="25">
    <location>
        <begin position="289"/>
        <end position="382"/>
    </location>
</feature>
<evidence type="ECO:0000256" key="17">
    <source>
        <dbReference type="PROSITE-ProRule" id="PRU00042"/>
    </source>
</evidence>
<keyword evidence="13" id="KW-0472">Membrane</keyword>
<feature type="domain" description="C2H2-type" evidence="23">
    <location>
        <begin position="1903"/>
        <end position="1930"/>
    </location>
</feature>
<keyword evidence="16" id="KW-0393">Immunoglobulin domain</keyword>
<evidence type="ECO:0000256" key="12">
    <source>
        <dbReference type="ARBA" id="ARBA00022989"/>
    </source>
</evidence>
<evidence type="ECO:0000256" key="13">
    <source>
        <dbReference type="ARBA" id="ARBA00023136"/>
    </source>
</evidence>
<feature type="compositionally biased region" description="Acidic residues" evidence="18">
    <location>
        <begin position="2195"/>
        <end position="2208"/>
    </location>
</feature>
<feature type="domain" description="Ig-like" evidence="24">
    <location>
        <begin position="191"/>
        <end position="282"/>
    </location>
</feature>
<feature type="chain" id="PRO_5043395005" description="protein-tyrosine-phosphatase" evidence="19">
    <location>
        <begin position="26"/>
        <end position="2216"/>
    </location>
</feature>
<name>A0AAV6T674_SOLSE</name>
<evidence type="ECO:0000259" key="22">
    <source>
        <dbReference type="PROSITE" id="PS50060"/>
    </source>
</evidence>
<dbReference type="PROSITE" id="PS50056">
    <property type="entry name" value="TYR_PHOSPHATASE_2"/>
    <property type="match status" value="2"/>
</dbReference>
<accession>A0AAV6T674</accession>
<dbReference type="Pfam" id="PF00102">
    <property type="entry name" value="Y_phosphatase"/>
    <property type="match status" value="2"/>
</dbReference>
<comment type="similarity">
    <text evidence="2">Belongs to the protein-tyrosine phosphatase family. Receptor class 2B subfamily.</text>
</comment>
<feature type="domain" description="Fibronectin type-III" evidence="25">
    <location>
        <begin position="497"/>
        <end position="598"/>
    </location>
</feature>
<evidence type="ECO:0000256" key="11">
    <source>
        <dbReference type="ARBA" id="ARBA00022912"/>
    </source>
</evidence>
<proteinExistence type="inferred from homology"/>
<protein>
    <recommendedName>
        <fullName evidence="3">protein-tyrosine-phosphatase</fullName>
        <ecNumber evidence="3">3.1.3.48</ecNumber>
    </recommendedName>
</protein>
<keyword evidence="26" id="KW-0675">Receptor</keyword>
<evidence type="ECO:0000256" key="16">
    <source>
        <dbReference type="ARBA" id="ARBA00023319"/>
    </source>
</evidence>
<dbReference type="PANTHER" id="PTHR19134:SF206">
    <property type="entry name" value="RECEPTOR-TYPE TYROSINE-PROTEIN PHOSPHATASE MU"/>
    <property type="match status" value="1"/>
</dbReference>
<feature type="domain" description="C2H2-type" evidence="23">
    <location>
        <begin position="1800"/>
        <end position="1823"/>
    </location>
</feature>
<evidence type="ECO:0000256" key="4">
    <source>
        <dbReference type="ARBA" id="ARBA00022692"/>
    </source>
</evidence>
<dbReference type="Pfam" id="PF00041">
    <property type="entry name" value="fn3"/>
    <property type="match status" value="1"/>
</dbReference>
<keyword evidence="14" id="KW-1015">Disulfide bond</keyword>
<dbReference type="PROSITE" id="PS50835">
    <property type="entry name" value="IG_LIKE"/>
    <property type="match status" value="1"/>
</dbReference>
<organism evidence="26 27">
    <name type="scientific">Solea senegalensis</name>
    <name type="common">Senegalese sole</name>
    <dbReference type="NCBI Taxonomy" id="28829"/>
    <lineage>
        <taxon>Eukaryota</taxon>
        <taxon>Metazoa</taxon>
        <taxon>Chordata</taxon>
        <taxon>Craniata</taxon>
        <taxon>Vertebrata</taxon>
        <taxon>Euteleostomi</taxon>
        <taxon>Actinopterygii</taxon>
        <taxon>Neopterygii</taxon>
        <taxon>Teleostei</taxon>
        <taxon>Neoteleostei</taxon>
        <taxon>Acanthomorphata</taxon>
        <taxon>Carangaria</taxon>
        <taxon>Pleuronectiformes</taxon>
        <taxon>Pleuronectoidei</taxon>
        <taxon>Soleidae</taxon>
        <taxon>Solea</taxon>
    </lineage>
</organism>
<feature type="region of interest" description="Disordered" evidence="18">
    <location>
        <begin position="2194"/>
        <end position="2216"/>
    </location>
</feature>
<reference evidence="26 27" key="1">
    <citation type="journal article" date="2021" name="Sci. Rep.">
        <title>Chromosome anchoring in Senegalese sole (Solea senegalensis) reveals sex-associated markers and genome rearrangements in flatfish.</title>
        <authorList>
            <person name="Guerrero-Cozar I."/>
            <person name="Gomez-Garrido J."/>
            <person name="Berbel C."/>
            <person name="Martinez-Blanch J.F."/>
            <person name="Alioto T."/>
            <person name="Claros M.G."/>
            <person name="Gagnaire P.A."/>
            <person name="Manchado M."/>
        </authorList>
    </citation>
    <scope>NUCLEOTIDE SEQUENCE [LARGE SCALE GENOMIC DNA]</scope>
    <source>
        <strain evidence="26">Sse05_10M</strain>
    </source>
</reference>
<evidence type="ECO:0000256" key="3">
    <source>
        <dbReference type="ARBA" id="ARBA00013064"/>
    </source>
</evidence>
<dbReference type="InterPro" id="IPR007110">
    <property type="entry name" value="Ig-like_dom"/>
</dbReference>
<evidence type="ECO:0000259" key="20">
    <source>
        <dbReference type="PROSITE" id="PS50055"/>
    </source>
</evidence>
<feature type="domain" description="C2H2-type" evidence="23">
    <location>
        <begin position="2046"/>
        <end position="2073"/>
    </location>
</feature>
<evidence type="ECO:0000256" key="15">
    <source>
        <dbReference type="ARBA" id="ARBA00023180"/>
    </source>
</evidence>
<dbReference type="PROSITE" id="PS50157">
    <property type="entry name" value="ZINC_FINGER_C2H2_2"/>
    <property type="match status" value="12"/>
</dbReference>
<evidence type="ECO:0000259" key="25">
    <source>
        <dbReference type="PROSITE" id="PS50853"/>
    </source>
</evidence>
<dbReference type="Pfam" id="PF00047">
    <property type="entry name" value="ig"/>
    <property type="match status" value="1"/>
</dbReference>
<keyword evidence="9" id="KW-0378">Hydrolase</keyword>
<comment type="subcellular location">
    <subcellularLocation>
        <location evidence="1">Membrane</location>
        <topology evidence="1">Single-pass type I membrane protein</topology>
    </subcellularLocation>
</comment>
<dbReference type="GO" id="GO:0004725">
    <property type="term" value="F:protein tyrosine phosphatase activity"/>
    <property type="evidence" value="ECO:0007669"/>
    <property type="project" value="UniProtKB-EC"/>
</dbReference>
<dbReference type="SMART" id="SM00194">
    <property type="entry name" value="PTPc"/>
    <property type="match status" value="2"/>
</dbReference>
<feature type="domain" description="C2H2-type" evidence="23">
    <location>
        <begin position="1772"/>
        <end position="1799"/>
    </location>
</feature>
<feature type="domain" description="C2H2-type" evidence="23">
    <location>
        <begin position="1931"/>
        <end position="1959"/>
    </location>
</feature>
<evidence type="ECO:0000313" key="27">
    <source>
        <dbReference type="Proteomes" id="UP000693946"/>
    </source>
</evidence>
<dbReference type="SMART" id="SM00355">
    <property type="entry name" value="ZnF_C2H2"/>
    <property type="match status" value="12"/>
</dbReference>
<evidence type="ECO:0000256" key="9">
    <source>
        <dbReference type="ARBA" id="ARBA00022801"/>
    </source>
</evidence>
<dbReference type="SMART" id="SM00060">
    <property type="entry name" value="FN3"/>
    <property type="match status" value="3"/>
</dbReference>
<evidence type="ECO:0000259" key="21">
    <source>
        <dbReference type="PROSITE" id="PS50056"/>
    </source>
</evidence>
<dbReference type="InterPro" id="IPR003599">
    <property type="entry name" value="Ig_sub"/>
</dbReference>
<evidence type="ECO:0000256" key="19">
    <source>
        <dbReference type="SAM" id="SignalP"/>
    </source>
</evidence>
<feature type="domain" description="C2H2-type" evidence="23">
    <location>
        <begin position="1998"/>
        <end position="2026"/>
    </location>
</feature>
<dbReference type="SMART" id="SM00137">
    <property type="entry name" value="MAM"/>
    <property type="match status" value="1"/>
</dbReference>
<evidence type="ECO:0000256" key="8">
    <source>
        <dbReference type="ARBA" id="ARBA00022771"/>
    </source>
</evidence>
<keyword evidence="8 17" id="KW-0863">Zinc-finger</keyword>
<feature type="domain" description="C2H2-type" evidence="23">
    <location>
        <begin position="1970"/>
        <end position="1997"/>
    </location>
</feature>
<dbReference type="InterPro" id="IPR003961">
    <property type="entry name" value="FN3_dom"/>
</dbReference>
<dbReference type="InterPro" id="IPR000387">
    <property type="entry name" value="Tyr_Pase_dom"/>
</dbReference>
<feature type="domain" description="C2H2-type" evidence="23">
    <location>
        <begin position="2107"/>
        <end position="2134"/>
    </location>
</feature>
<dbReference type="InterPro" id="IPR003595">
    <property type="entry name" value="Tyr_Pase_cat"/>
</dbReference>
<dbReference type="InterPro" id="IPR050348">
    <property type="entry name" value="Protein-Tyr_Phosphatase"/>
</dbReference>
<dbReference type="EC" id="3.1.3.48" evidence="3"/>
<evidence type="ECO:0000259" key="24">
    <source>
        <dbReference type="PROSITE" id="PS50835"/>
    </source>
</evidence>
<dbReference type="GO" id="GO:0016020">
    <property type="term" value="C:membrane"/>
    <property type="evidence" value="ECO:0007669"/>
    <property type="project" value="UniProtKB-SubCell"/>
</dbReference>
<dbReference type="SMART" id="SM00404">
    <property type="entry name" value="PTPc_motif"/>
    <property type="match status" value="2"/>
</dbReference>
<dbReference type="PROSITE" id="PS50055">
    <property type="entry name" value="TYR_PHOSPHATASE_PTP"/>
    <property type="match status" value="2"/>
</dbReference>
<dbReference type="GO" id="GO:0008270">
    <property type="term" value="F:zinc ion binding"/>
    <property type="evidence" value="ECO:0007669"/>
    <property type="project" value="UniProtKB-KW"/>
</dbReference>
<dbReference type="InterPro" id="IPR013151">
    <property type="entry name" value="Immunoglobulin_dom"/>
</dbReference>
<dbReference type="CDD" id="cd00063">
    <property type="entry name" value="FN3"/>
    <property type="match status" value="3"/>
</dbReference>
<sequence>MEWTGTFLLSSCLALISLGLTGARGETFKACLSPQSPECSLVQSKDDDFDWEQGDTRERPVTNSWIPAGSSFLFVNTSGRHGGQRAQLLMPRLKENDTHCVSFLFYQEGGREGATPATLNVYVKENNSPLGVPVFNSSGPAYHVWKGVELAVSTFWPNYYQVVFEALSTGHRGVLAIKDITLQGHQCMNTPHFIRIDGAEVNAGQTAVFRCTINRQPQSNLLLYLQGMVGRQAVVRETKPMNAGRYEASFDVKNTTKGDSGRYRCIAQSENGVGVSSYSDLTVKQPPVPIAPPQLTAVGATYLWIQLNANSINGDGPITEREVEYRTTSGILIDTTPVDKPTHKVGHLDPDTEYEISVLLTRPLEGGTGNPGPPLRARTKCADPLHGPRRLKVVDVQSKQVTVRWEPFGYNVTRCHSYNVTAQYRYKPTGGTSREPMKEEVREEEVYDTLSSAPQHTVRNLPPFTNVSLRLVLSNLEGHKESEELQVLTDEDVPGAVPLDSVVGSSYEQQISLSWKEPLQTYGLIRQYEISYKALSSFDTEFDLSNQSGKVFKPANETSHVFTGLFPGSTYSFTIRASTVKGLGPPVITQFTTKISAPLMPAYDQESPLNQTESSVTVLLRPAQSRGAPVSKYQVVVEEERPRRQRRGTAEILRCYPVPVHFQNATLLNSQYYFSAELPMSDLRTPVSFCVGDNRTYNGYWNAPLLPHKSYGIYYQAVSSANGETKIDCVRVATKAAIIVTQLTTPYIRIAPAAGDKQLTGAATRKPEPEQGNRSDHTVKIAGAIAGVLLFIIIFLGVILLMKKRRRNSQSYTYYLKLAKKRKETLSSRQEMTLMVNSSQHTTMVDTHSHTLNGHSVSSPSSFTLKTNTISTTVPNSYYPDDSHMMTSETSSLVQSHYKQREAEREAVPYQTGQLHPAIRVADLLQHITQMKCAEGYGFKEEYESFFEGQSAPWDSAKKDENRMKNRYGNIIAYDHSRVRLQPQDGESGSDYINANYVDGYHRPNHYIATQGPMQETVYDFWRMIWQENTAAIVMVTNLVEVGRVKCCKYWPDDTEIYGDMKVTLIETQLLSEYVIRTFAVEKRGVAEIREIRQFHFTGWPDHGVPLHATGLLGFIRRVKVKTPPTAGPTVVHCSAGAGRTGCFIVIDIMLDMAEREGVVDIYNCVRELRARRVNMVQTEEQYVFIHDAILEACLCGDTAIPANQLRSVYYEMNRLEPQTNSSQIKEEFRTLNMVTPTLRVEDCSIALLPRNHEKNRCMDVLPPDRCLPFLITIDGESSNYINAALMDSYKQPSAFIVTQHPLPNTVKDFWRLVLDYHCTSIVMLNDVDPAQLCPQYWPENGVHRLGSLQVEFVSADLEEDVISRIFRIYNTARPQDGYRMVQQFQFLGWPMYRDTPVSKRSFLKLVHQVDKWQDEYDGGEGRTVVHCLNGGGRSGVFCSVSIVCEMLRQQRCVDVFHAVKTLRNNKPNMVDLLEQYKFFVLFINVYEDIVCLRSHEDIVHLRSHKDIVCLRSHENIVCLRSHEDIIRPHLQSCSIFMDFNWTGLTTTVAVTHALLRSQVLKMEPPAEEAEQLCVFLLRAAVEEEEVKRREVACQWESPQQQSKEVACQSDSAEHRDAAVQVDLLTQQLSWSHSAPSPDMLLQCLSVRPDGPHGGALLEHCTSSSTRTRTRTIKPAVRLSPTLIPESRTQKRPTPQNHNTSTRNTATPRRRKRSRLPRSPDTEQEEEDPGDTGDPSWTPGPGEETAASPESVWRDSNSQHALVAVKLEVDSIVCDVCGKVMKNKSSLARHSFIHTGKKPFACHLCELRFNRRDNLQHHLNRLHPHGVTRLEKQRAAPAWLCATCGKTFSCRSRLKTHEVIHSGVKPHRCDLCPKAYMRTNDLEHHKKIVHVEGVATTPRPSSLLCDFCGKEFKCRSQLVVHLQTHTGERPHLCDICGRKFARQHQLKRHKILTHANHENGDEPPTPDTSFACSVCGKQLKSEAHLAAHSHAHTDEKPHRCGVCLRSFQRATCLKQHHLRVHLKVRANNAARGVSRNRRSAAQAKTFPCSVCGKVFKFKSLLTSHSLIHSEVRPHACDFCSRCFRRRSHLKRHREVVHANGARAPQSFVCHICGKDKKCRSQLDRHVIIHTGERPFACDLCSARFNRRGNLQQHRRRMHTVGESPTEEAPPILFDNDMILTYKQEETVVTAHTSTEELEVSANEDDNTDDAQQIHTS</sequence>
<dbReference type="PROSITE" id="PS00383">
    <property type="entry name" value="TYR_PHOSPHATASE_1"/>
    <property type="match status" value="2"/>
</dbReference>
<dbReference type="PANTHER" id="PTHR19134">
    <property type="entry name" value="RECEPTOR-TYPE TYROSINE-PROTEIN PHOSPHATASE"/>
    <property type="match status" value="1"/>
</dbReference>
<feature type="domain" description="Fibronectin type-III" evidence="25">
    <location>
        <begin position="387"/>
        <end position="492"/>
    </location>
</feature>
<dbReference type="Pfam" id="PF23144">
    <property type="entry name" value="Fn3_PTPRU"/>
    <property type="match status" value="1"/>
</dbReference>
<feature type="domain" description="C2H2-type" evidence="23">
    <location>
        <begin position="2135"/>
        <end position="2163"/>
    </location>
</feature>
<dbReference type="Pfam" id="PF00629">
    <property type="entry name" value="MAM"/>
    <property type="match status" value="1"/>
</dbReference>
<dbReference type="FunFam" id="3.90.190.10:FF:000003">
    <property type="entry name" value="receptor-type tyrosine-protein phosphatase kappa isoform X1"/>
    <property type="match status" value="1"/>
</dbReference>
<dbReference type="FunFam" id="2.60.40.10:FF:000048">
    <property type="entry name" value="receptor-type tyrosine-protein phosphatase U isoform X1"/>
    <property type="match status" value="1"/>
</dbReference>
<dbReference type="InterPro" id="IPR013087">
    <property type="entry name" value="Znf_C2H2_type"/>
</dbReference>
<dbReference type="EMBL" id="JAGKHQ010000001">
    <property type="protein sequence ID" value="KAG7524809.1"/>
    <property type="molecule type" value="Genomic_DNA"/>
</dbReference>
<evidence type="ECO:0000256" key="5">
    <source>
        <dbReference type="ARBA" id="ARBA00022723"/>
    </source>
</evidence>
<keyword evidence="12" id="KW-1133">Transmembrane helix</keyword>
<feature type="domain" description="Tyrosine specific protein phosphatases" evidence="21">
    <location>
        <begin position="1113"/>
        <end position="1184"/>
    </location>
</feature>
<keyword evidence="7" id="KW-0677">Repeat</keyword>
<feature type="compositionally biased region" description="Polar residues" evidence="18">
    <location>
        <begin position="1692"/>
        <end position="1701"/>
    </location>
</feature>
<keyword evidence="27" id="KW-1185">Reference proteome</keyword>
<feature type="domain" description="C2H2-type" evidence="23">
    <location>
        <begin position="1867"/>
        <end position="1890"/>
    </location>
</feature>
<keyword evidence="6 19" id="KW-0732">Signal</keyword>
<evidence type="ECO:0000256" key="2">
    <source>
        <dbReference type="ARBA" id="ARBA00006396"/>
    </source>
</evidence>
<feature type="region of interest" description="Disordered" evidence="18">
    <location>
        <begin position="1655"/>
        <end position="1755"/>
    </location>
</feature>
<gene>
    <name evidence="26" type="ORF">JOB18_017266</name>
</gene>
<dbReference type="SMART" id="SM00409">
    <property type="entry name" value="IG"/>
    <property type="match status" value="1"/>
</dbReference>
<evidence type="ECO:0000256" key="6">
    <source>
        <dbReference type="ARBA" id="ARBA00022729"/>
    </source>
</evidence>
<feature type="domain" description="MAM" evidence="22">
    <location>
        <begin position="29"/>
        <end position="189"/>
    </location>
</feature>
<dbReference type="FunFam" id="2.60.40.10:FF:000019">
    <property type="entry name" value="receptor-type tyrosine-protein phosphatase kappa isoform X2"/>
    <property type="match status" value="1"/>
</dbReference>
<dbReference type="InterPro" id="IPR000998">
    <property type="entry name" value="MAM_dom"/>
</dbReference>
<feature type="compositionally biased region" description="Acidic residues" evidence="18">
    <location>
        <begin position="1722"/>
        <end position="1731"/>
    </location>
</feature>
<dbReference type="InterPro" id="IPR000242">
    <property type="entry name" value="PTP_cat"/>
</dbReference>
<evidence type="ECO:0000256" key="14">
    <source>
        <dbReference type="ARBA" id="ARBA00023157"/>
    </source>
</evidence>
<keyword evidence="10" id="KW-0862">Zinc</keyword>
<keyword evidence="5" id="KW-0479">Metal-binding</keyword>
<keyword evidence="4" id="KW-0812">Transmembrane</keyword>
<feature type="domain" description="C2H2-type" evidence="23">
    <location>
        <begin position="2074"/>
        <end position="2102"/>
    </location>
</feature>
<evidence type="ECO:0000256" key="1">
    <source>
        <dbReference type="ARBA" id="ARBA00004479"/>
    </source>
</evidence>
<evidence type="ECO:0000313" key="26">
    <source>
        <dbReference type="EMBL" id="KAG7524809.1"/>
    </source>
</evidence>
<evidence type="ECO:0000256" key="7">
    <source>
        <dbReference type="ARBA" id="ARBA00022737"/>
    </source>
</evidence>
<dbReference type="PROSITE" id="PS50060">
    <property type="entry name" value="MAM_2"/>
    <property type="match status" value="1"/>
</dbReference>
<keyword evidence="15" id="KW-0325">Glycoprotein</keyword>
<comment type="caution">
    <text evidence="26">The sequence shown here is derived from an EMBL/GenBank/DDBJ whole genome shotgun (WGS) entry which is preliminary data.</text>
</comment>
<dbReference type="Proteomes" id="UP000693946">
    <property type="component" value="Linkage Group LG1"/>
</dbReference>
<feature type="domain" description="Tyrosine specific protein phosphatases" evidence="21">
    <location>
        <begin position="1401"/>
        <end position="1478"/>
    </location>
</feature>
<dbReference type="InterPro" id="IPR057598">
    <property type="entry name" value="Fn3_PTPRU"/>
</dbReference>
<dbReference type="InterPro" id="IPR016130">
    <property type="entry name" value="Tyr_Pase_AS"/>
</dbReference>
<keyword evidence="11" id="KW-0904">Protein phosphatase</keyword>
<feature type="signal peptide" evidence="19">
    <location>
        <begin position="1"/>
        <end position="25"/>
    </location>
</feature>
<dbReference type="PROSITE" id="PS00028">
    <property type="entry name" value="ZINC_FINGER_C2H2_1"/>
    <property type="match status" value="11"/>
</dbReference>
<evidence type="ECO:0000256" key="18">
    <source>
        <dbReference type="SAM" id="MobiDB-lite"/>
    </source>
</evidence>
<dbReference type="PROSITE" id="PS50853">
    <property type="entry name" value="FN3"/>
    <property type="match status" value="3"/>
</dbReference>
<feature type="domain" description="C2H2-type" evidence="23">
    <location>
        <begin position="1839"/>
        <end position="1866"/>
    </location>
</feature>
<evidence type="ECO:0000256" key="10">
    <source>
        <dbReference type="ARBA" id="ARBA00022833"/>
    </source>
</evidence>
<dbReference type="FunFam" id="3.30.160.60:FF:000446">
    <property type="entry name" value="Zinc finger protein"/>
    <property type="match status" value="2"/>
</dbReference>
<dbReference type="FunFam" id="3.90.190.10:FF:000005">
    <property type="entry name" value="receptor-type tyrosine-protein phosphatase kappa isoform X1"/>
    <property type="match status" value="1"/>
</dbReference>
<dbReference type="CDD" id="cd06263">
    <property type="entry name" value="MAM"/>
    <property type="match status" value="1"/>
</dbReference>
<feature type="domain" description="Tyrosine-protein phosphatase" evidence="20">
    <location>
        <begin position="1225"/>
        <end position="1487"/>
    </location>
</feature>
<evidence type="ECO:0000259" key="23">
    <source>
        <dbReference type="PROSITE" id="PS50157"/>
    </source>
</evidence>
<dbReference type="Pfam" id="PF00096">
    <property type="entry name" value="zf-C2H2"/>
    <property type="match status" value="3"/>
</dbReference>
<dbReference type="FunFam" id="2.60.40.10:FF:000009">
    <property type="entry name" value="receptor-type tyrosine-protein phosphatase U isoform X1"/>
    <property type="match status" value="1"/>
</dbReference>
<feature type="domain" description="Tyrosine-protein phosphatase" evidence="20">
    <location>
        <begin position="939"/>
        <end position="1193"/>
    </location>
</feature>